<proteinExistence type="predicted"/>
<evidence type="ECO:0000313" key="2">
    <source>
        <dbReference type="Proteomes" id="UP000053989"/>
    </source>
</evidence>
<keyword evidence="2" id="KW-1185">Reference proteome</keyword>
<sequence length="125" mass="14144">MDIHFRYNIPMRSPGTSCPFNTIPPSIGSDFSEEPRTFGVSTTLPGFSELSLPTHVAELKALSIRCILNTYPQHRCRVRRRRLCSLWTTSLSGMSVPMRDTVEEEKVRNYLCLASQILGALSSFY</sequence>
<dbReference type="OrthoDB" id="273181at2759"/>
<evidence type="ECO:0000313" key="1">
    <source>
        <dbReference type="EMBL" id="KIM56312.1"/>
    </source>
</evidence>
<dbReference type="Proteomes" id="UP000053989">
    <property type="component" value="Unassembled WGS sequence"/>
</dbReference>
<organism evidence="1 2">
    <name type="scientific">Scleroderma citrinum Foug A</name>
    <dbReference type="NCBI Taxonomy" id="1036808"/>
    <lineage>
        <taxon>Eukaryota</taxon>
        <taxon>Fungi</taxon>
        <taxon>Dikarya</taxon>
        <taxon>Basidiomycota</taxon>
        <taxon>Agaricomycotina</taxon>
        <taxon>Agaricomycetes</taxon>
        <taxon>Agaricomycetidae</taxon>
        <taxon>Boletales</taxon>
        <taxon>Sclerodermatineae</taxon>
        <taxon>Sclerodermataceae</taxon>
        <taxon>Scleroderma</taxon>
    </lineage>
</organism>
<name>A0A0C2ZUX1_9AGAM</name>
<dbReference type="AlphaFoldDB" id="A0A0C2ZUX1"/>
<reference evidence="2" key="2">
    <citation type="submission" date="2015-01" db="EMBL/GenBank/DDBJ databases">
        <title>Evolutionary Origins and Diversification of the Mycorrhizal Mutualists.</title>
        <authorList>
            <consortium name="DOE Joint Genome Institute"/>
            <consortium name="Mycorrhizal Genomics Consortium"/>
            <person name="Kohler A."/>
            <person name="Kuo A."/>
            <person name="Nagy L.G."/>
            <person name="Floudas D."/>
            <person name="Copeland A."/>
            <person name="Barry K.W."/>
            <person name="Cichocki N."/>
            <person name="Veneault-Fourrey C."/>
            <person name="LaButti K."/>
            <person name="Lindquist E.A."/>
            <person name="Lipzen A."/>
            <person name="Lundell T."/>
            <person name="Morin E."/>
            <person name="Murat C."/>
            <person name="Riley R."/>
            <person name="Ohm R."/>
            <person name="Sun H."/>
            <person name="Tunlid A."/>
            <person name="Henrissat B."/>
            <person name="Grigoriev I.V."/>
            <person name="Hibbett D.S."/>
            <person name="Martin F."/>
        </authorList>
    </citation>
    <scope>NUCLEOTIDE SEQUENCE [LARGE SCALE GENOMIC DNA]</scope>
    <source>
        <strain evidence="2">Foug A</strain>
    </source>
</reference>
<accession>A0A0C2ZUX1</accession>
<gene>
    <name evidence="1" type="ORF">SCLCIDRAFT_247953</name>
</gene>
<dbReference type="HOGENOM" id="CLU_1993935_0_0_1"/>
<protein>
    <submittedName>
        <fullName evidence="1">Uncharacterized protein</fullName>
    </submittedName>
</protein>
<dbReference type="EMBL" id="KN822119">
    <property type="protein sequence ID" value="KIM56312.1"/>
    <property type="molecule type" value="Genomic_DNA"/>
</dbReference>
<dbReference type="InParanoid" id="A0A0C2ZUX1"/>
<dbReference type="STRING" id="1036808.A0A0C2ZUX1"/>
<reference evidence="1 2" key="1">
    <citation type="submission" date="2014-04" db="EMBL/GenBank/DDBJ databases">
        <authorList>
            <consortium name="DOE Joint Genome Institute"/>
            <person name="Kuo A."/>
            <person name="Kohler A."/>
            <person name="Nagy L.G."/>
            <person name="Floudas D."/>
            <person name="Copeland A."/>
            <person name="Barry K.W."/>
            <person name="Cichocki N."/>
            <person name="Veneault-Fourrey C."/>
            <person name="LaButti K."/>
            <person name="Lindquist E.A."/>
            <person name="Lipzen A."/>
            <person name="Lundell T."/>
            <person name="Morin E."/>
            <person name="Murat C."/>
            <person name="Sun H."/>
            <person name="Tunlid A."/>
            <person name="Henrissat B."/>
            <person name="Grigoriev I.V."/>
            <person name="Hibbett D.S."/>
            <person name="Martin F."/>
            <person name="Nordberg H.P."/>
            <person name="Cantor M.N."/>
            <person name="Hua S.X."/>
        </authorList>
    </citation>
    <scope>NUCLEOTIDE SEQUENCE [LARGE SCALE GENOMIC DNA]</scope>
    <source>
        <strain evidence="1 2">Foug A</strain>
    </source>
</reference>